<evidence type="ECO:0000313" key="5">
    <source>
        <dbReference type="EMBL" id="OAG65793.1"/>
    </source>
</evidence>
<evidence type="ECO:0000313" key="7">
    <source>
        <dbReference type="Proteomes" id="UP001303614"/>
    </source>
</evidence>
<keyword evidence="1" id="KW-0540">Nuclease</keyword>
<dbReference type="SUPFAM" id="SSF53933">
    <property type="entry name" value="Microbial ribonucleases"/>
    <property type="match status" value="1"/>
</dbReference>
<dbReference type="InterPro" id="IPR000026">
    <property type="entry name" value="N1-like"/>
</dbReference>
<evidence type="ECO:0000313" key="6">
    <source>
        <dbReference type="Proteomes" id="UP000077659"/>
    </source>
</evidence>
<dbReference type="InterPro" id="IPR016191">
    <property type="entry name" value="Ribonuclease/ribotoxin"/>
</dbReference>
<keyword evidence="2" id="KW-0378">Hydrolase</keyword>
<dbReference type="Proteomes" id="UP000077659">
    <property type="component" value="Unassembled WGS sequence"/>
</dbReference>
<name>A0A1A9M5K6_9XANT</name>
<evidence type="ECO:0000256" key="1">
    <source>
        <dbReference type="ARBA" id="ARBA00022722"/>
    </source>
</evidence>
<dbReference type="GO" id="GO:0004521">
    <property type="term" value="F:RNA endonuclease activity"/>
    <property type="evidence" value="ECO:0007669"/>
    <property type="project" value="InterPro"/>
</dbReference>
<accession>A0A1A9M5K6</accession>
<reference evidence="5 6" key="1">
    <citation type="submission" date="2016-05" db="EMBL/GenBank/DDBJ databases">
        <title>Pathogenic, phenotypic and molecular characterisation of Xanthomonas nasturtii sp. nov. and Xanthomonas floridensis sp. nov., new species of Xanthomonas associated with watercress production in Florida.</title>
        <authorList>
            <person name="Vicente J.G."/>
            <person name="Rothwell S."/>
            <person name="Holub E.B."/>
            <person name="Studholme D.J."/>
        </authorList>
    </citation>
    <scope>NUCLEOTIDE SEQUENCE [LARGE SCALE GENOMIC DNA]</scope>
    <source>
        <strain evidence="5 6">WHRI 8848</strain>
    </source>
</reference>
<dbReference type="GO" id="GO:0016787">
    <property type="term" value="F:hydrolase activity"/>
    <property type="evidence" value="ECO:0007669"/>
    <property type="project" value="UniProtKB-KW"/>
</dbReference>
<gene>
    <name evidence="5" type="ORF">A7D17_07025</name>
    <name evidence="4" type="ORF">VB146_10380</name>
</gene>
<dbReference type="RefSeq" id="WP_064510660.1">
    <property type="nucleotide sequence ID" value="NZ_JAYFSN010000009.1"/>
</dbReference>
<evidence type="ECO:0000313" key="4">
    <source>
        <dbReference type="EMBL" id="MEA5124257.1"/>
    </source>
</evidence>
<dbReference type="STRING" id="1843580.A7D17_07025"/>
<dbReference type="EMBL" id="LXNG01000055">
    <property type="protein sequence ID" value="OAG65793.1"/>
    <property type="molecule type" value="Genomic_DNA"/>
</dbReference>
<dbReference type="OrthoDB" id="5326845at2"/>
<feature type="compositionally biased region" description="Basic and acidic residues" evidence="3">
    <location>
        <begin position="83"/>
        <end position="100"/>
    </location>
</feature>
<sequence>MRKPALLIVAIVLLVAGLWGMRALQTPKPQFAPSLNAPIAAPVAARQVPRLPAFLPIEAMATIVLIQRGGPYPYPQDGSVFGNREHRLPDRPRGYYREYTVDTPGSADRGARRIVTGGTPPQTWYYSDDHYQTFKSFQGPTPEQAP</sequence>
<dbReference type="EMBL" id="JAYFSO010000011">
    <property type="protein sequence ID" value="MEA5124257.1"/>
    <property type="molecule type" value="Genomic_DNA"/>
</dbReference>
<evidence type="ECO:0000256" key="3">
    <source>
        <dbReference type="SAM" id="MobiDB-lite"/>
    </source>
</evidence>
<dbReference type="AlphaFoldDB" id="A0A1A9M5K6"/>
<dbReference type="Pfam" id="PF00545">
    <property type="entry name" value="Ribonuclease"/>
    <property type="match status" value="1"/>
</dbReference>
<feature type="region of interest" description="Disordered" evidence="3">
    <location>
        <begin position="76"/>
        <end position="121"/>
    </location>
</feature>
<dbReference type="Gene3D" id="3.10.450.30">
    <property type="entry name" value="Microbial ribonucleases"/>
    <property type="match status" value="1"/>
</dbReference>
<dbReference type="CDD" id="cd00607">
    <property type="entry name" value="RNase_Sa"/>
    <property type="match status" value="1"/>
</dbReference>
<reference evidence="4 7" key="2">
    <citation type="submission" date="2023-12" db="EMBL/GenBank/DDBJ databases">
        <title>Genome sequencing of Xanthomonas floridensis.</title>
        <authorList>
            <person name="Greer S."/>
            <person name="Harrison J."/>
            <person name="Grant M."/>
            <person name="Vicente J."/>
            <person name="Studholme D."/>
        </authorList>
    </citation>
    <scope>NUCLEOTIDE SEQUENCE [LARGE SCALE GENOMIC DNA]</scope>
    <source>
        <strain evidence="4 7">WHRI 8848</strain>
    </source>
</reference>
<dbReference type="Proteomes" id="UP001303614">
    <property type="component" value="Unassembled WGS sequence"/>
</dbReference>
<dbReference type="GO" id="GO:0003723">
    <property type="term" value="F:RNA binding"/>
    <property type="evidence" value="ECO:0007669"/>
    <property type="project" value="InterPro"/>
</dbReference>
<proteinExistence type="predicted"/>
<protein>
    <submittedName>
        <fullName evidence="5">Ribonuclease</fullName>
    </submittedName>
</protein>
<comment type="caution">
    <text evidence="5">The sequence shown here is derived from an EMBL/GenBank/DDBJ whole genome shotgun (WGS) entry which is preliminary data.</text>
</comment>
<keyword evidence="7" id="KW-1185">Reference proteome</keyword>
<evidence type="ECO:0000256" key="2">
    <source>
        <dbReference type="ARBA" id="ARBA00022801"/>
    </source>
</evidence>
<organism evidence="5 6">
    <name type="scientific">Xanthomonas floridensis</name>
    <dbReference type="NCBI Taxonomy" id="1843580"/>
    <lineage>
        <taxon>Bacteria</taxon>
        <taxon>Pseudomonadati</taxon>
        <taxon>Pseudomonadota</taxon>
        <taxon>Gammaproteobacteria</taxon>
        <taxon>Lysobacterales</taxon>
        <taxon>Lysobacteraceae</taxon>
        <taxon>Xanthomonas</taxon>
    </lineage>
</organism>